<keyword evidence="3" id="KW-0805">Transcription regulation</keyword>
<dbReference type="InterPro" id="IPR005561">
    <property type="entry name" value="ANTAR"/>
</dbReference>
<evidence type="ECO:0000256" key="2">
    <source>
        <dbReference type="ARBA" id="ARBA00022777"/>
    </source>
</evidence>
<dbReference type="Gene3D" id="3.30.450.40">
    <property type="match status" value="1"/>
</dbReference>
<dbReference type="SUPFAM" id="SSF55781">
    <property type="entry name" value="GAF domain-like"/>
    <property type="match status" value="1"/>
</dbReference>
<feature type="domain" description="ANTAR" evidence="5">
    <location>
        <begin position="181"/>
        <end position="242"/>
    </location>
</feature>
<evidence type="ECO:0000256" key="1">
    <source>
        <dbReference type="ARBA" id="ARBA00022679"/>
    </source>
</evidence>
<dbReference type="InterPro" id="IPR011006">
    <property type="entry name" value="CheY-like_superfamily"/>
</dbReference>
<dbReference type="Pfam" id="PF03861">
    <property type="entry name" value="ANTAR"/>
    <property type="match status" value="1"/>
</dbReference>
<comment type="caution">
    <text evidence="6">The sequence shown here is derived from an EMBL/GenBank/DDBJ whole genome shotgun (WGS) entry which is preliminary data.</text>
</comment>
<dbReference type="InterPro" id="IPR003018">
    <property type="entry name" value="GAF"/>
</dbReference>
<accession>A0ABW8C3H1</accession>
<dbReference type="PIRSF" id="PIRSF036625">
    <property type="entry name" value="GAF_ANTAR"/>
    <property type="match status" value="1"/>
</dbReference>
<keyword evidence="4" id="KW-0804">Transcription</keyword>
<name>A0ABW8C3H1_9ACTN</name>
<dbReference type="Pfam" id="PF13185">
    <property type="entry name" value="GAF_2"/>
    <property type="match status" value="1"/>
</dbReference>
<gene>
    <name evidence="6" type="ORF">ACIGXA_08850</name>
</gene>
<dbReference type="Gene3D" id="1.10.10.10">
    <property type="entry name" value="Winged helix-like DNA-binding domain superfamily/Winged helix DNA-binding domain"/>
    <property type="match status" value="1"/>
</dbReference>
<keyword evidence="2" id="KW-0418">Kinase</keyword>
<proteinExistence type="predicted"/>
<evidence type="ECO:0000256" key="3">
    <source>
        <dbReference type="ARBA" id="ARBA00023015"/>
    </source>
</evidence>
<sequence length="252" mass="26851">MSSTLREVRLADAFLALSQALDDGQDCVGLLQRLADHTVDLLDLDAATVLAQGQGPAGDHSLHTAASAADPAGAEAVGRLARIQLDKGQGPGHDVLRSGTRLAETPLSRPVNRIRWPHFTGQALACGFTTLAVIPLRRADRTQGAVALFHRRAGTLPPAVLDLGQSLAEAAAITLRHHGALAEQQARIGQLHNALDSRIVIEQAKGILAERHHCSPDDAFALLRRHARSHQQRLAEVAERIINEPAGPEPGQ</sequence>
<evidence type="ECO:0000259" key="5">
    <source>
        <dbReference type="PROSITE" id="PS50921"/>
    </source>
</evidence>
<dbReference type="InterPro" id="IPR012074">
    <property type="entry name" value="GAF_ANTAR"/>
</dbReference>
<dbReference type="PROSITE" id="PS50921">
    <property type="entry name" value="ANTAR"/>
    <property type="match status" value="1"/>
</dbReference>
<evidence type="ECO:0000313" key="6">
    <source>
        <dbReference type="EMBL" id="MFI9100623.1"/>
    </source>
</evidence>
<reference evidence="6 7" key="1">
    <citation type="submission" date="2024-10" db="EMBL/GenBank/DDBJ databases">
        <title>The Natural Products Discovery Center: Release of the First 8490 Sequenced Strains for Exploring Actinobacteria Biosynthetic Diversity.</title>
        <authorList>
            <person name="Kalkreuter E."/>
            <person name="Kautsar S.A."/>
            <person name="Yang D."/>
            <person name="Bader C.D."/>
            <person name="Teijaro C.N."/>
            <person name="Fluegel L."/>
            <person name="Davis C.M."/>
            <person name="Simpson J.R."/>
            <person name="Lauterbach L."/>
            <person name="Steele A.D."/>
            <person name="Gui C."/>
            <person name="Meng S."/>
            <person name="Li G."/>
            <person name="Viehrig K."/>
            <person name="Ye F."/>
            <person name="Su P."/>
            <person name="Kiefer A.F."/>
            <person name="Nichols A."/>
            <person name="Cepeda A.J."/>
            <person name="Yan W."/>
            <person name="Fan B."/>
            <person name="Jiang Y."/>
            <person name="Adhikari A."/>
            <person name="Zheng C.-J."/>
            <person name="Schuster L."/>
            <person name="Cowan T.M."/>
            <person name="Smanski M.J."/>
            <person name="Chevrette M.G."/>
            <person name="De Carvalho L.P.S."/>
            <person name="Shen B."/>
        </authorList>
    </citation>
    <scope>NUCLEOTIDE SEQUENCE [LARGE SCALE GENOMIC DNA]</scope>
    <source>
        <strain evidence="6 7">NPDC053399</strain>
    </source>
</reference>
<dbReference type="InterPro" id="IPR029016">
    <property type="entry name" value="GAF-like_dom_sf"/>
</dbReference>
<protein>
    <submittedName>
        <fullName evidence="6">ANTAR domain-containing protein</fullName>
    </submittedName>
</protein>
<dbReference type="SMART" id="SM01012">
    <property type="entry name" value="ANTAR"/>
    <property type="match status" value="1"/>
</dbReference>
<organism evidence="6 7">
    <name type="scientific">Streptomyces fildesensis</name>
    <dbReference type="NCBI Taxonomy" id="375757"/>
    <lineage>
        <taxon>Bacteria</taxon>
        <taxon>Bacillati</taxon>
        <taxon>Actinomycetota</taxon>
        <taxon>Actinomycetes</taxon>
        <taxon>Kitasatosporales</taxon>
        <taxon>Streptomycetaceae</taxon>
        <taxon>Streptomyces</taxon>
    </lineage>
</organism>
<evidence type="ECO:0000313" key="7">
    <source>
        <dbReference type="Proteomes" id="UP001614394"/>
    </source>
</evidence>
<dbReference type="Proteomes" id="UP001614394">
    <property type="component" value="Unassembled WGS sequence"/>
</dbReference>
<dbReference type="SUPFAM" id="SSF52172">
    <property type="entry name" value="CheY-like"/>
    <property type="match status" value="1"/>
</dbReference>
<keyword evidence="1" id="KW-0808">Transferase</keyword>
<keyword evidence="7" id="KW-1185">Reference proteome</keyword>
<dbReference type="InterPro" id="IPR036388">
    <property type="entry name" value="WH-like_DNA-bd_sf"/>
</dbReference>
<evidence type="ECO:0000256" key="4">
    <source>
        <dbReference type="ARBA" id="ARBA00023163"/>
    </source>
</evidence>
<dbReference type="EMBL" id="JBITYG010000002">
    <property type="protein sequence ID" value="MFI9100623.1"/>
    <property type="molecule type" value="Genomic_DNA"/>
</dbReference>
<dbReference type="RefSeq" id="WP_399646019.1">
    <property type="nucleotide sequence ID" value="NZ_JBITYG010000002.1"/>
</dbReference>